<organism evidence="1 2">
    <name type="scientific">Bacillus pseudomycoides</name>
    <dbReference type="NCBI Taxonomy" id="64104"/>
    <lineage>
        <taxon>Bacteria</taxon>
        <taxon>Bacillati</taxon>
        <taxon>Bacillota</taxon>
        <taxon>Bacilli</taxon>
        <taxon>Bacillales</taxon>
        <taxon>Bacillaceae</taxon>
        <taxon>Bacillus</taxon>
        <taxon>Bacillus cereus group</taxon>
    </lineage>
</organism>
<sequence length="81" mass="9712">MVCEELLGELIKYQMRQKENPDVLRVNPDYYKMLLEQLAYPEWLIKRKMNRVNQTLLGINIEITGKIKKFELQKNKKLAES</sequence>
<protein>
    <submittedName>
        <fullName evidence="1">Uncharacterized protein</fullName>
    </submittedName>
</protein>
<proteinExistence type="predicted"/>
<comment type="caution">
    <text evidence="1">The sequence shown here is derived from an EMBL/GenBank/DDBJ whole genome shotgun (WGS) entry which is preliminary data.</text>
</comment>
<reference evidence="1 2" key="1">
    <citation type="submission" date="2017-09" db="EMBL/GenBank/DDBJ databases">
        <title>Large-scale bioinformatics analysis of Bacillus genomes uncovers conserved roles of natural products in bacterial physiology.</title>
        <authorList>
            <consortium name="Agbiome Team Llc"/>
            <person name="Bleich R.M."/>
            <person name="Grubbs K.J."/>
            <person name="Santa Maria K.C."/>
            <person name="Allen S.E."/>
            <person name="Farag S."/>
            <person name="Shank E.A."/>
            <person name="Bowers A."/>
        </authorList>
    </citation>
    <scope>NUCLEOTIDE SEQUENCE [LARGE SCALE GENOMIC DNA]</scope>
    <source>
        <strain evidence="1 2">AFS092012</strain>
    </source>
</reference>
<evidence type="ECO:0000313" key="1">
    <source>
        <dbReference type="EMBL" id="PED84314.1"/>
    </source>
</evidence>
<evidence type="ECO:0000313" key="2">
    <source>
        <dbReference type="Proteomes" id="UP000221020"/>
    </source>
</evidence>
<accession>A0AA91VFX0</accession>
<dbReference type="EMBL" id="NVOR01000007">
    <property type="protein sequence ID" value="PED84314.1"/>
    <property type="molecule type" value="Genomic_DNA"/>
</dbReference>
<dbReference type="RefSeq" id="WP_097963105.1">
    <property type="nucleotide sequence ID" value="NZ_NVOR01000007.1"/>
</dbReference>
<dbReference type="AlphaFoldDB" id="A0AA91VFX0"/>
<dbReference type="Proteomes" id="UP000221020">
    <property type="component" value="Unassembled WGS sequence"/>
</dbReference>
<name>A0AA91VFX0_9BACI</name>
<gene>
    <name evidence="1" type="ORF">CON65_02445</name>
</gene>